<proteinExistence type="predicted"/>
<evidence type="ECO:0000313" key="3">
    <source>
        <dbReference type="Proteomes" id="UP000663929"/>
    </source>
</evidence>
<dbReference type="EMBL" id="CP071793">
    <property type="protein sequence ID" value="QTD53721.1"/>
    <property type="molecule type" value="Genomic_DNA"/>
</dbReference>
<feature type="compositionally biased region" description="Polar residues" evidence="1">
    <location>
        <begin position="485"/>
        <end position="494"/>
    </location>
</feature>
<feature type="region of interest" description="Disordered" evidence="1">
    <location>
        <begin position="419"/>
        <end position="442"/>
    </location>
</feature>
<dbReference type="Proteomes" id="UP000663929">
    <property type="component" value="Chromosome"/>
</dbReference>
<feature type="region of interest" description="Disordered" evidence="1">
    <location>
        <begin position="175"/>
        <end position="200"/>
    </location>
</feature>
<dbReference type="KEGG" id="scor:J3U87_14810"/>
<accession>A0A8A4TWY9</accession>
<evidence type="ECO:0000313" key="2">
    <source>
        <dbReference type="EMBL" id="QTD53721.1"/>
    </source>
</evidence>
<dbReference type="RefSeq" id="WP_237383822.1">
    <property type="nucleotide sequence ID" value="NZ_CP071793.1"/>
</dbReference>
<keyword evidence="3" id="KW-1185">Reference proteome</keyword>
<protein>
    <submittedName>
        <fullName evidence="2">Uncharacterized protein</fullName>
    </submittedName>
</protein>
<feature type="region of interest" description="Disordered" evidence="1">
    <location>
        <begin position="485"/>
        <end position="509"/>
    </location>
</feature>
<name>A0A8A4TWY9_SULCO</name>
<sequence>MSEDSVFRYLSLRPAKPKALPKMKPYADGVSDFFESLANAESDAARTTLADAFRASSDFIPGENALPAELQGLPAWFENARSLAADQLDLAVELESTLGVPAMDMVESEVFRQTRQNLADSLQAVSVLGEQALGDQLVYFLKLLHLVERVAQHAFFGDPDTSLGDALNTVTVENPEQWSMPEPPSPVVEDPAPDPPADDTEALRQDLDALERARREIMAQIATPDGLVLRAKETPPEPTPTSDDSLQNIEAKVNLLSEQLALMGEDQAFAEIRTGVSPDQRAAETRLSLSESARGALSTHTGEILARLGLSGAEEPHQIVHSIEAEQQILSGQFSVTPADRTLVDLGGAWLARESFHSTIGYAKPDVSKIRGAGFQASVGDLLVVKQRLKAYQLGDIAHVENVLRGEFREREHRRLEQREEQTLLETEQETERERDLQSTERNEIQKEAEEVVRDRFNLEAGMRVSASFGPAVNFSASLNASYATSHESSTRQASRFAREVTERAAERTRERVREERRRRVLHEIEETNLHRLDNTGQTNQNVRGVYRWLNKIYEARILNYGQRMMFEFLVPEPAAWFLHGLLEDPPVDRVLKEPIAPSHRGSKLKPEHLTRGNYGQFLAAYGVTDAPHPPDTYTVVSHFEKQDGTTAGNFGRAQKLVIPPDYEAYGGLVSTDYVMSGHGKKGFRIVLGGSTYDFTNAWGAEYHNFFRGYRKEIALALSIMNVTSFGLGVDVFCRLTPEGLAKWQHKVFASIMEAYLKQKADYDEEKEARQIAEGVRILGRNPGENRRLEQDELKKLTVSMLTGRTHPGFDVWSGKPPVPDLTLAGPVGDYVRFFENTFEWDNMLYVFYPYFWGRTASWTKALHLQDPDPDFAAFLKAGAARVQVPVRPGFEKAIAYFLQTGVTWNGGDAPLRDDDLYVPIVEEIMRRHGRGQKTEPYPDANAKPWDVVVPTSLVVVQDLEEVPAIKDSLTDKTMDIDNQSNG</sequence>
<organism evidence="2 3">
    <name type="scientific">Sulfidibacter corallicola</name>
    <dbReference type="NCBI Taxonomy" id="2818388"/>
    <lineage>
        <taxon>Bacteria</taxon>
        <taxon>Pseudomonadati</taxon>
        <taxon>Acidobacteriota</taxon>
        <taxon>Holophagae</taxon>
        <taxon>Acanthopleuribacterales</taxon>
        <taxon>Acanthopleuribacteraceae</taxon>
        <taxon>Sulfidibacter</taxon>
    </lineage>
</organism>
<feature type="compositionally biased region" description="Basic and acidic residues" evidence="1">
    <location>
        <begin position="497"/>
        <end position="509"/>
    </location>
</feature>
<dbReference type="AlphaFoldDB" id="A0A8A4TWY9"/>
<evidence type="ECO:0000256" key="1">
    <source>
        <dbReference type="SAM" id="MobiDB-lite"/>
    </source>
</evidence>
<reference evidence="2" key="1">
    <citation type="submission" date="2021-03" db="EMBL/GenBank/DDBJ databases">
        <title>Acanthopleuribacteraceae sp. M133.</title>
        <authorList>
            <person name="Wang G."/>
        </authorList>
    </citation>
    <scope>NUCLEOTIDE SEQUENCE</scope>
    <source>
        <strain evidence="2">M133</strain>
    </source>
</reference>
<gene>
    <name evidence="2" type="ORF">J3U87_14810</name>
</gene>
<feature type="compositionally biased region" description="Basic and acidic residues" evidence="1">
    <location>
        <begin position="430"/>
        <end position="442"/>
    </location>
</feature>